<reference evidence="1 2" key="1">
    <citation type="submission" date="2019-03" db="EMBL/GenBank/DDBJ databases">
        <title>Single cell metagenomics reveals metabolic interactions within the superorganism composed of flagellate Streblomastix strix and complex community of Bacteroidetes bacteria on its surface.</title>
        <authorList>
            <person name="Treitli S.C."/>
            <person name="Kolisko M."/>
            <person name="Husnik F."/>
            <person name="Keeling P."/>
            <person name="Hampl V."/>
        </authorList>
    </citation>
    <scope>NUCLEOTIDE SEQUENCE [LARGE SCALE GENOMIC DNA]</scope>
    <source>
        <strain evidence="1">ST1C</strain>
    </source>
</reference>
<protein>
    <submittedName>
        <fullName evidence="1">Uncharacterized protein</fullName>
    </submittedName>
</protein>
<gene>
    <name evidence="1" type="ORF">EZS28_050420</name>
</gene>
<dbReference type="Proteomes" id="UP000324800">
    <property type="component" value="Unassembled WGS sequence"/>
</dbReference>
<name>A0A5J4T895_9EUKA</name>
<proteinExistence type="predicted"/>
<sequence length="235" mass="26310">MKTMDVDLSNLMTLDTDQTVTGSKSFTQPIVANKIIKTGGTDNQILPANGDTTDVGDFLPKYYPHAMVQMIIEPNDDIRNQSIKIMKNNANWDSFVLTGCNADPSNRDGVWKMGSTSSQFKVQKQEDETYDYKGFIIDFDCMILKFNNQLVAPLPTPPIDYTIQSLLDIGALDFFYLGLIKPKFSGIPRNLPLNAVLFAQKVYGYPIDWTGAIVIDCYIDVDGHIKINTMCQLTN</sequence>
<dbReference type="EMBL" id="SNRW01036994">
    <property type="protein sequence ID" value="KAA6354053.1"/>
    <property type="molecule type" value="Genomic_DNA"/>
</dbReference>
<organism evidence="1 2">
    <name type="scientific">Streblomastix strix</name>
    <dbReference type="NCBI Taxonomy" id="222440"/>
    <lineage>
        <taxon>Eukaryota</taxon>
        <taxon>Metamonada</taxon>
        <taxon>Preaxostyla</taxon>
        <taxon>Oxymonadida</taxon>
        <taxon>Streblomastigidae</taxon>
        <taxon>Streblomastix</taxon>
    </lineage>
</organism>
<accession>A0A5J4T895</accession>
<comment type="caution">
    <text evidence="1">The sequence shown here is derived from an EMBL/GenBank/DDBJ whole genome shotgun (WGS) entry which is preliminary data.</text>
</comment>
<evidence type="ECO:0000313" key="2">
    <source>
        <dbReference type="Proteomes" id="UP000324800"/>
    </source>
</evidence>
<dbReference type="AlphaFoldDB" id="A0A5J4T895"/>
<evidence type="ECO:0000313" key="1">
    <source>
        <dbReference type="EMBL" id="KAA6354053.1"/>
    </source>
</evidence>